<organism evidence="2 3">
    <name type="scientific">Dysgonomonas alginatilytica</name>
    <dbReference type="NCBI Taxonomy" id="1605892"/>
    <lineage>
        <taxon>Bacteria</taxon>
        <taxon>Pseudomonadati</taxon>
        <taxon>Bacteroidota</taxon>
        <taxon>Bacteroidia</taxon>
        <taxon>Bacteroidales</taxon>
        <taxon>Dysgonomonadaceae</taxon>
        <taxon>Dysgonomonas</taxon>
    </lineage>
</organism>
<reference evidence="2 3" key="1">
    <citation type="submission" date="2018-03" db="EMBL/GenBank/DDBJ databases">
        <title>Genomic Encyclopedia of Archaeal and Bacterial Type Strains, Phase II (KMG-II): from individual species to whole genera.</title>
        <authorList>
            <person name="Goeker M."/>
        </authorList>
    </citation>
    <scope>NUCLEOTIDE SEQUENCE [LARGE SCALE GENOMIC DNA]</scope>
    <source>
        <strain evidence="2 3">DSM 100214</strain>
    </source>
</reference>
<dbReference type="EMBL" id="QICL01000049">
    <property type="protein sequence ID" value="PXV58406.1"/>
    <property type="molecule type" value="Genomic_DNA"/>
</dbReference>
<gene>
    <name evidence="2" type="ORF">CLV62_14915</name>
</gene>
<sequence>MLTLFILCIFINLSGILLGKILTESKHLALNRFSDKLDRKPFNCKPCLTFHLLWIICTIVSIVISSLLFWVVGVFFALAIFGILYLNDKSKIIK</sequence>
<evidence type="ECO:0000256" key="1">
    <source>
        <dbReference type="SAM" id="Phobius"/>
    </source>
</evidence>
<feature type="transmembrane region" description="Helical" evidence="1">
    <location>
        <begin position="53"/>
        <end position="86"/>
    </location>
</feature>
<keyword evidence="1" id="KW-0472">Membrane</keyword>
<accession>A0A2V3PPJ1</accession>
<proteinExistence type="predicted"/>
<evidence type="ECO:0000313" key="2">
    <source>
        <dbReference type="EMBL" id="PXV58406.1"/>
    </source>
</evidence>
<keyword evidence="1" id="KW-1133">Transmembrane helix</keyword>
<evidence type="ECO:0000313" key="3">
    <source>
        <dbReference type="Proteomes" id="UP000247973"/>
    </source>
</evidence>
<comment type="caution">
    <text evidence="2">The sequence shown here is derived from an EMBL/GenBank/DDBJ whole genome shotgun (WGS) entry which is preliminary data.</text>
</comment>
<dbReference type="Proteomes" id="UP000247973">
    <property type="component" value="Unassembled WGS sequence"/>
</dbReference>
<name>A0A2V3PPJ1_9BACT</name>
<protein>
    <submittedName>
        <fullName evidence="2">Uncharacterized protein</fullName>
    </submittedName>
</protein>
<keyword evidence="3" id="KW-1185">Reference proteome</keyword>
<dbReference type="AlphaFoldDB" id="A0A2V3PPJ1"/>
<keyword evidence="1" id="KW-0812">Transmembrane</keyword>